<dbReference type="PANTHER" id="PTHR31303:SF1">
    <property type="entry name" value="CTP-DEPENDENT DIACYLGLYCEROL KINASE 1"/>
    <property type="match status" value="1"/>
</dbReference>
<dbReference type="GO" id="GO:0016301">
    <property type="term" value="F:kinase activity"/>
    <property type="evidence" value="ECO:0007669"/>
    <property type="project" value="UniProtKB-KW"/>
</dbReference>
<feature type="transmembrane region" description="Helical" evidence="1">
    <location>
        <begin position="223"/>
        <end position="244"/>
    </location>
</feature>
<feature type="transmembrane region" description="Helical" evidence="1">
    <location>
        <begin position="38"/>
        <end position="54"/>
    </location>
</feature>
<comment type="caution">
    <text evidence="2">The sequence shown here is derived from an EMBL/GenBank/DDBJ whole genome shotgun (WGS) entry which is preliminary data.</text>
</comment>
<organism evidence="2 3">
    <name type="scientific">Rubritalea spongiae</name>
    <dbReference type="NCBI Taxonomy" id="430797"/>
    <lineage>
        <taxon>Bacteria</taxon>
        <taxon>Pseudomonadati</taxon>
        <taxon>Verrucomicrobiota</taxon>
        <taxon>Verrucomicrobiia</taxon>
        <taxon>Verrucomicrobiales</taxon>
        <taxon>Rubritaleaceae</taxon>
        <taxon>Rubritalea</taxon>
    </lineage>
</organism>
<keyword evidence="3" id="KW-1185">Reference proteome</keyword>
<feature type="transmembrane region" description="Helical" evidence="1">
    <location>
        <begin position="60"/>
        <end position="76"/>
    </location>
</feature>
<keyword evidence="2" id="KW-0808">Transferase</keyword>
<evidence type="ECO:0000313" key="3">
    <source>
        <dbReference type="Proteomes" id="UP001597297"/>
    </source>
</evidence>
<dbReference type="RefSeq" id="WP_377093436.1">
    <property type="nucleotide sequence ID" value="NZ_JBHSJM010000001.1"/>
</dbReference>
<feature type="transmembrane region" description="Helical" evidence="1">
    <location>
        <begin position="115"/>
        <end position="135"/>
    </location>
</feature>
<keyword evidence="1" id="KW-1133">Transmembrane helix</keyword>
<feature type="transmembrane region" description="Helical" evidence="1">
    <location>
        <begin position="359"/>
        <end position="379"/>
    </location>
</feature>
<keyword evidence="1" id="KW-0812">Transmembrane</keyword>
<feature type="transmembrane region" description="Helical" evidence="1">
    <location>
        <begin position="156"/>
        <end position="173"/>
    </location>
</feature>
<gene>
    <name evidence="2" type="ORF">ACFSQZ_13510</name>
</gene>
<feature type="transmembrane region" description="Helical" evidence="1">
    <location>
        <begin position="294"/>
        <end position="316"/>
    </location>
</feature>
<feature type="transmembrane region" description="Helical" evidence="1">
    <location>
        <begin position="256"/>
        <end position="282"/>
    </location>
</feature>
<feature type="transmembrane region" description="Helical" evidence="1">
    <location>
        <begin position="179"/>
        <end position="202"/>
    </location>
</feature>
<feature type="transmembrane region" description="Helical" evidence="1">
    <location>
        <begin position="6"/>
        <end position="26"/>
    </location>
</feature>
<proteinExistence type="predicted"/>
<name>A0ABW5E4Z8_9BACT</name>
<sequence length="435" mass="47022">MLDLLYIFLVIAALATVMLIASVAVSKRKVSAEVGRKSVHAGMGLLCMLFPLLFDETTPVVILAILAVISLVYIKFSKLKNTLGTSIFSVDRLSLGELIFPLAVAWIFTLANGKWTLYVISLLLLTLADTVGAIAGSKFGKKHYTTIAGNKTVEGSIAFFLTSVLCISIPLLLFEHLPFTSVIVLACAVGLFTTAVEGASGNGIDNLLIPVGSFLLLDSYQNLAGEMLVFRIILLLAILTVLLYTKKLHTFDGGAILTVLLYAFAATTLGGIPCLLACLLVLTHHILLQYKMCSTLVATHSLSIIIAIAIPTLLWLTLGIRNIYDPSSAQLGFILSLSIAISMLHAGTQKFLNAPTASLLKGGLLSLLVMLPILLVYPIEKLPSQPIAVSLMLTPLFSRLYYSWKASNNDQDPLYWLKFCLLLLTASTPLFFILS</sequence>
<dbReference type="EMBL" id="JBHUJC010000042">
    <property type="protein sequence ID" value="MFD2277492.1"/>
    <property type="molecule type" value="Genomic_DNA"/>
</dbReference>
<evidence type="ECO:0000313" key="2">
    <source>
        <dbReference type="EMBL" id="MFD2277492.1"/>
    </source>
</evidence>
<dbReference type="Proteomes" id="UP001597297">
    <property type="component" value="Unassembled WGS sequence"/>
</dbReference>
<reference evidence="3" key="1">
    <citation type="journal article" date="2019" name="Int. J. Syst. Evol. Microbiol.">
        <title>The Global Catalogue of Microorganisms (GCM) 10K type strain sequencing project: providing services to taxonomists for standard genome sequencing and annotation.</title>
        <authorList>
            <consortium name="The Broad Institute Genomics Platform"/>
            <consortium name="The Broad Institute Genome Sequencing Center for Infectious Disease"/>
            <person name="Wu L."/>
            <person name="Ma J."/>
        </authorList>
    </citation>
    <scope>NUCLEOTIDE SEQUENCE [LARGE SCALE GENOMIC DNA]</scope>
    <source>
        <strain evidence="3">JCM 16545</strain>
    </source>
</reference>
<feature type="transmembrane region" description="Helical" evidence="1">
    <location>
        <begin position="414"/>
        <end position="434"/>
    </location>
</feature>
<feature type="transmembrane region" description="Helical" evidence="1">
    <location>
        <begin position="328"/>
        <end position="347"/>
    </location>
</feature>
<evidence type="ECO:0000256" key="1">
    <source>
        <dbReference type="SAM" id="Phobius"/>
    </source>
</evidence>
<dbReference type="InterPro" id="IPR037997">
    <property type="entry name" value="Dgk1-like"/>
</dbReference>
<accession>A0ABW5E4Z8</accession>
<feature type="transmembrane region" description="Helical" evidence="1">
    <location>
        <begin position="385"/>
        <end position="402"/>
    </location>
</feature>
<dbReference type="EC" id="2.7.1.-" evidence="2"/>
<feature type="transmembrane region" description="Helical" evidence="1">
    <location>
        <begin position="88"/>
        <end position="109"/>
    </location>
</feature>
<keyword evidence="2" id="KW-0418">Kinase</keyword>
<protein>
    <submittedName>
        <fullName evidence="2">Diacylglycerol/polyprenol kinase family protein</fullName>
        <ecNumber evidence="2">2.7.1.-</ecNumber>
    </submittedName>
</protein>
<dbReference type="PANTHER" id="PTHR31303">
    <property type="entry name" value="CTP-DEPENDENT DIACYLGLYCEROL KINASE 1"/>
    <property type="match status" value="1"/>
</dbReference>
<keyword evidence="1" id="KW-0472">Membrane</keyword>